<gene>
    <name evidence="2" type="ORF">HMPREF9302_03935</name>
</gene>
<evidence type="ECO:0000259" key="1">
    <source>
        <dbReference type="Pfam" id="PF25164"/>
    </source>
</evidence>
<comment type="caution">
    <text evidence="2">The sequence shown here is derived from an EMBL/GenBank/DDBJ whole genome shotgun (WGS) entry which is preliminary data.</text>
</comment>
<dbReference type="Proteomes" id="UP000029614">
    <property type="component" value="Unassembled WGS sequence"/>
</dbReference>
<dbReference type="OrthoDB" id="1075895at2"/>
<evidence type="ECO:0000313" key="2">
    <source>
        <dbReference type="EMBL" id="KGF52431.1"/>
    </source>
</evidence>
<feature type="domain" description="Competence protein CoiA-like N-terminal" evidence="1">
    <location>
        <begin position="27"/>
        <end position="62"/>
    </location>
</feature>
<reference evidence="2 3" key="1">
    <citation type="submission" date="2014-07" db="EMBL/GenBank/DDBJ databases">
        <authorList>
            <person name="McCorrison J."/>
            <person name="Sanka R."/>
            <person name="Torralba M."/>
            <person name="Gillis M."/>
            <person name="Haft D.H."/>
            <person name="Methe B."/>
            <person name="Sutton G."/>
            <person name="Nelson K.E."/>
        </authorList>
    </citation>
    <scope>NUCLEOTIDE SEQUENCE [LARGE SCALE GENOMIC DNA]</scope>
    <source>
        <strain evidence="2 3">DNF00058</strain>
    </source>
</reference>
<proteinExistence type="predicted"/>
<keyword evidence="3" id="KW-1185">Reference proteome</keyword>
<dbReference type="EMBL" id="JRNU01000012">
    <property type="protein sequence ID" value="KGF52431.1"/>
    <property type="molecule type" value="Genomic_DNA"/>
</dbReference>
<dbReference type="InterPro" id="IPR057253">
    <property type="entry name" value="CoiA-like_N"/>
</dbReference>
<accession>A0A096B0D3</accession>
<protein>
    <recommendedName>
        <fullName evidence="1">Competence protein CoiA-like N-terminal domain-containing protein</fullName>
    </recommendedName>
</protein>
<sequence>MEKGCKLQHFALDENDKLVDIHDCPKREQQTFLCPCCRKELIAKRGGVRQWHFAHKVKACSYDKYLHSISEVLIMDWFNESESITIDMNSYRKCIRTGECKFYNENYCLATQRSRFDIKKYYSRCVREQRYNNFVADLFCQRNNGTDSPLFIEIFVTHECSEKKISSGIRIIEISIQSEEDVLEIVNSHYLIESERVRFYNFKCNKTLSDKLELPFQKYILFPSLKSYVETQLFTCKNYSVYRRGIYEISVPYNNSLSYFIESIGLYTIGKVKAYLDGILPKTCEVCKWQKTDLSLDKFCVLYKKCGNPKYCKDNEGAKCEMFRPDQQFIAYFISEFGKSLTHDNIDIWVKEPSVKQDGTK</sequence>
<dbReference type="RefSeq" id="WP_036854861.1">
    <property type="nucleotide sequence ID" value="NZ_JRNU01000012.1"/>
</dbReference>
<dbReference type="Pfam" id="PF25164">
    <property type="entry name" value="CoiA_N"/>
    <property type="match status" value="1"/>
</dbReference>
<dbReference type="AlphaFoldDB" id="A0A096B0D3"/>
<evidence type="ECO:0000313" key="3">
    <source>
        <dbReference type="Proteomes" id="UP000029614"/>
    </source>
</evidence>
<organism evidence="2 3">
    <name type="scientific">Prevotella amnii DNF00058</name>
    <dbReference type="NCBI Taxonomy" id="1401066"/>
    <lineage>
        <taxon>Bacteria</taxon>
        <taxon>Pseudomonadati</taxon>
        <taxon>Bacteroidota</taxon>
        <taxon>Bacteroidia</taxon>
        <taxon>Bacteroidales</taxon>
        <taxon>Prevotellaceae</taxon>
        <taxon>Prevotella</taxon>
    </lineage>
</organism>
<name>A0A096B0D3_9BACT</name>